<dbReference type="Pfam" id="PF02752">
    <property type="entry name" value="Arrestin_C"/>
    <property type="match status" value="1"/>
</dbReference>
<sequence length="303" mass="33595">MDNGMVVIDDTIFQEGRSCLCISAGSIVCITKAYKASGTFEKKLPPYSASSVTLQPTPDDNGKPCGVDYELKTYVADCIEDKPKKHDCVRLAIRKLTCVPFAFNSRQPSFEISKDYMMSSGLLYVEASLDKELYYHGESIFVNVYIQNNSNKTVKKIKIIVLQRADICLFTTATYQCEVAKLESSEGFPLSTGGTLTKVYSVCPLLSNNRDKRGLALDGKLKHEDTNLASSTVVGSDGNRENLGIVVQYRVKPIEPCLPDPKSIVEEEQAVDVDLIQLDANEEESLDDIIFEDFARLRVKGQT</sequence>
<reference evidence="3 4" key="1">
    <citation type="submission" date="2015-01" db="EMBL/GenBank/DDBJ databases">
        <title>Evolution of Trichinella species and genotypes.</title>
        <authorList>
            <person name="Korhonen P.K."/>
            <person name="Edoardo P."/>
            <person name="Giuseppe L.R."/>
            <person name="Gasser R.B."/>
        </authorList>
    </citation>
    <scope>NUCLEOTIDE SEQUENCE [LARGE SCALE GENOMIC DNA]</scope>
    <source>
        <strain evidence="3">ISS141</strain>
    </source>
</reference>
<evidence type="ECO:0000259" key="2">
    <source>
        <dbReference type="SMART" id="SM01017"/>
    </source>
</evidence>
<comment type="similarity">
    <text evidence="1">Belongs to the arrestin family.</text>
</comment>
<dbReference type="SUPFAM" id="SSF81296">
    <property type="entry name" value="E set domains"/>
    <property type="match status" value="2"/>
</dbReference>
<feature type="domain" description="Arrestin C-terminal-like" evidence="2">
    <location>
        <begin position="119"/>
        <end position="278"/>
    </location>
</feature>
<organism evidence="3 4">
    <name type="scientific">Trichinella pseudospiralis</name>
    <name type="common">Parasitic roundworm</name>
    <dbReference type="NCBI Taxonomy" id="6337"/>
    <lineage>
        <taxon>Eukaryota</taxon>
        <taxon>Metazoa</taxon>
        <taxon>Ecdysozoa</taxon>
        <taxon>Nematoda</taxon>
        <taxon>Enoplea</taxon>
        <taxon>Dorylaimia</taxon>
        <taxon>Trichinellida</taxon>
        <taxon>Trichinellidae</taxon>
        <taxon>Trichinella</taxon>
    </lineage>
</organism>
<dbReference type="AlphaFoldDB" id="A0A0V0XWV2"/>
<dbReference type="PANTHER" id="PTHR11792">
    <property type="entry name" value="ARRESTIN"/>
    <property type="match status" value="1"/>
</dbReference>
<dbReference type="Proteomes" id="UP000054815">
    <property type="component" value="Unassembled WGS sequence"/>
</dbReference>
<dbReference type="InterPro" id="IPR000698">
    <property type="entry name" value="Arrestin"/>
</dbReference>
<dbReference type="InterPro" id="IPR014753">
    <property type="entry name" value="Arrestin_N"/>
</dbReference>
<dbReference type="InterPro" id="IPR014752">
    <property type="entry name" value="Arrestin-like_C"/>
</dbReference>
<dbReference type="GO" id="GO:0005737">
    <property type="term" value="C:cytoplasm"/>
    <property type="evidence" value="ECO:0007669"/>
    <property type="project" value="TreeGrafter"/>
</dbReference>
<dbReference type="GO" id="GO:0007165">
    <property type="term" value="P:signal transduction"/>
    <property type="evidence" value="ECO:0007669"/>
    <property type="project" value="InterPro"/>
</dbReference>
<proteinExistence type="inferred from homology"/>
<dbReference type="STRING" id="6337.A0A0V0XWV2"/>
<dbReference type="InterPro" id="IPR014756">
    <property type="entry name" value="Ig_E-set"/>
</dbReference>
<dbReference type="PRINTS" id="PR00309">
    <property type="entry name" value="ARRESTIN"/>
</dbReference>
<dbReference type="GO" id="GO:0002031">
    <property type="term" value="P:G protein-coupled receptor internalization"/>
    <property type="evidence" value="ECO:0007669"/>
    <property type="project" value="TreeGrafter"/>
</dbReference>
<dbReference type="Gene3D" id="2.60.40.640">
    <property type="match status" value="1"/>
</dbReference>
<evidence type="ECO:0000313" key="4">
    <source>
        <dbReference type="Proteomes" id="UP000054815"/>
    </source>
</evidence>
<accession>A0A0V0XWV2</accession>
<evidence type="ECO:0000313" key="3">
    <source>
        <dbReference type="EMBL" id="KRX92236.1"/>
    </source>
</evidence>
<protein>
    <submittedName>
        <fullName evidence="3">Putative beta-arrestin</fullName>
    </submittedName>
</protein>
<dbReference type="SMART" id="SM01017">
    <property type="entry name" value="Arrestin_C"/>
    <property type="match status" value="1"/>
</dbReference>
<comment type="caution">
    <text evidence="3">The sequence shown here is derived from an EMBL/GenBank/DDBJ whole genome shotgun (WGS) entry which is preliminary data.</text>
</comment>
<name>A0A0V0XWV2_TRIPS</name>
<dbReference type="GO" id="GO:0001664">
    <property type="term" value="F:G protein-coupled receptor binding"/>
    <property type="evidence" value="ECO:0007669"/>
    <property type="project" value="TreeGrafter"/>
</dbReference>
<dbReference type="EMBL" id="JYDU01000117">
    <property type="protein sequence ID" value="KRX92236.1"/>
    <property type="molecule type" value="Genomic_DNA"/>
</dbReference>
<dbReference type="Gene3D" id="2.60.40.840">
    <property type="match status" value="1"/>
</dbReference>
<dbReference type="InterPro" id="IPR011022">
    <property type="entry name" value="Arrestin_C-like"/>
</dbReference>
<dbReference type="PANTHER" id="PTHR11792:SF17">
    <property type="entry name" value="KURTZ ARRESTIN"/>
    <property type="match status" value="1"/>
</dbReference>
<gene>
    <name evidence="3" type="primary">mRpS16</name>
    <name evidence="3" type="ORF">T4E_6148</name>
</gene>
<evidence type="ECO:0000256" key="1">
    <source>
        <dbReference type="ARBA" id="ARBA00005298"/>
    </source>
</evidence>